<feature type="binding site" evidence="7">
    <location>
        <position position="64"/>
    </location>
    <ligand>
        <name>tRNA</name>
        <dbReference type="ChEBI" id="CHEBI:17843"/>
    </ligand>
</feature>
<gene>
    <name evidence="7 10" type="primary">pth</name>
    <name evidence="10" type="ORF">MPNT_420005</name>
</gene>
<dbReference type="SUPFAM" id="SSF53178">
    <property type="entry name" value="Peptidyl-tRNA hydrolase-like"/>
    <property type="match status" value="1"/>
</dbReference>
<dbReference type="PANTHER" id="PTHR17224">
    <property type="entry name" value="PEPTIDYL-TRNA HYDROLASE"/>
    <property type="match status" value="1"/>
</dbReference>
<feature type="binding site" evidence="7">
    <location>
        <position position="66"/>
    </location>
    <ligand>
        <name>tRNA</name>
        <dbReference type="ChEBI" id="CHEBI:17843"/>
    </ligand>
</feature>
<protein>
    <recommendedName>
        <fullName evidence="6 7">Peptidyl-tRNA hydrolase</fullName>
        <shortName evidence="7">Pth</shortName>
        <ecNumber evidence="1 7">3.1.1.29</ecNumber>
    </recommendedName>
</protein>
<dbReference type="AlphaFoldDB" id="A0A8J2BK48"/>
<comment type="catalytic activity">
    <reaction evidence="7 8">
        <text>an N-acyl-L-alpha-aminoacyl-tRNA + H2O = an N-acyl-L-amino acid + a tRNA + H(+)</text>
        <dbReference type="Rhea" id="RHEA:54448"/>
        <dbReference type="Rhea" id="RHEA-COMP:10123"/>
        <dbReference type="Rhea" id="RHEA-COMP:13883"/>
        <dbReference type="ChEBI" id="CHEBI:15377"/>
        <dbReference type="ChEBI" id="CHEBI:15378"/>
        <dbReference type="ChEBI" id="CHEBI:59874"/>
        <dbReference type="ChEBI" id="CHEBI:78442"/>
        <dbReference type="ChEBI" id="CHEBI:138191"/>
        <dbReference type="EC" id="3.1.1.29"/>
    </reaction>
</comment>
<keyword evidence="4 7" id="KW-0694">RNA-binding</keyword>
<evidence type="ECO:0000256" key="5">
    <source>
        <dbReference type="ARBA" id="ARBA00038063"/>
    </source>
</evidence>
<organism evidence="10 11">
    <name type="scientific">Candidatus Methylacidithermus pantelleriae</name>
    <dbReference type="NCBI Taxonomy" id="2744239"/>
    <lineage>
        <taxon>Bacteria</taxon>
        <taxon>Pseudomonadati</taxon>
        <taxon>Verrucomicrobiota</taxon>
        <taxon>Methylacidiphilae</taxon>
        <taxon>Methylacidiphilales</taxon>
        <taxon>Methylacidiphilaceae</taxon>
        <taxon>Candidatus Methylacidithermus</taxon>
    </lineage>
</organism>
<comment type="caution">
    <text evidence="10">The sequence shown here is derived from an EMBL/GenBank/DDBJ whole genome shotgun (WGS) entry which is preliminary data.</text>
</comment>
<dbReference type="GO" id="GO:0004045">
    <property type="term" value="F:peptidyl-tRNA hydrolase activity"/>
    <property type="evidence" value="ECO:0007669"/>
    <property type="project" value="UniProtKB-UniRule"/>
</dbReference>
<evidence type="ECO:0000256" key="4">
    <source>
        <dbReference type="ARBA" id="ARBA00022884"/>
    </source>
</evidence>
<evidence type="ECO:0000256" key="6">
    <source>
        <dbReference type="ARBA" id="ARBA00050038"/>
    </source>
</evidence>
<comment type="subcellular location">
    <subcellularLocation>
        <location evidence="7">Cytoplasm</location>
    </subcellularLocation>
</comment>
<dbReference type="RefSeq" id="WP_214096428.1">
    <property type="nucleotide sequence ID" value="NZ_CAJNOB010000037.1"/>
</dbReference>
<dbReference type="PANTHER" id="PTHR17224:SF1">
    <property type="entry name" value="PEPTIDYL-TRNA HYDROLASE"/>
    <property type="match status" value="1"/>
</dbReference>
<feature type="site" description="Discriminates between blocked and unblocked aminoacyl-tRNA" evidence="7">
    <location>
        <position position="11"/>
    </location>
</feature>
<dbReference type="EC" id="3.1.1.29" evidence="1 7"/>
<feature type="binding site" evidence="7">
    <location>
        <position position="16"/>
    </location>
    <ligand>
        <name>tRNA</name>
        <dbReference type="ChEBI" id="CHEBI:17843"/>
    </ligand>
</feature>
<feature type="active site" description="Proton acceptor" evidence="7">
    <location>
        <position position="21"/>
    </location>
</feature>
<dbReference type="Proteomes" id="UP000663859">
    <property type="component" value="Unassembled WGS sequence"/>
</dbReference>
<evidence type="ECO:0000256" key="9">
    <source>
        <dbReference type="RuleBase" id="RU004320"/>
    </source>
</evidence>
<feature type="site" description="Stabilizes the basic form of H active site to accept a proton" evidence="7">
    <location>
        <position position="91"/>
    </location>
</feature>
<comment type="subunit">
    <text evidence="7">Monomer.</text>
</comment>
<comment type="similarity">
    <text evidence="5 7 9">Belongs to the PTH family.</text>
</comment>
<dbReference type="NCBIfam" id="TIGR00447">
    <property type="entry name" value="pth"/>
    <property type="match status" value="1"/>
</dbReference>
<keyword evidence="2 7" id="KW-0820">tRNA-binding</keyword>
<dbReference type="InterPro" id="IPR036416">
    <property type="entry name" value="Pept_tRNA_hydro_sf"/>
</dbReference>
<evidence type="ECO:0000313" key="11">
    <source>
        <dbReference type="Proteomes" id="UP000663859"/>
    </source>
</evidence>
<dbReference type="PROSITE" id="PS01195">
    <property type="entry name" value="PEPT_TRNA_HYDROL_1"/>
    <property type="match status" value="1"/>
</dbReference>
<sequence length="192" mass="20898">MTPRLIVGLGNPGETYRHTRHNLGFAVVEELARQKKVVFKKDARGDWEAAVWDGDRWLVKPLSYMNLSGPVVATCLETLGLGPELLLVVVDDLSLPVGKIRLRSRGSSGGHRGLASIERALGTQAYARLRCGIGPLPAGVRARDFVLARFREEEAEVVESMIRKAVEAIQYASQKGLAAAMSLFNSGSSEKV</sequence>
<dbReference type="GO" id="GO:0005737">
    <property type="term" value="C:cytoplasm"/>
    <property type="evidence" value="ECO:0007669"/>
    <property type="project" value="UniProtKB-SubCell"/>
</dbReference>
<keyword evidence="3 7" id="KW-0378">Hydrolase</keyword>
<dbReference type="InterPro" id="IPR018171">
    <property type="entry name" value="Pept_tRNA_hydro_CS"/>
</dbReference>
<comment type="caution">
    <text evidence="7">Lacks conserved residue(s) required for the propagation of feature annotation.</text>
</comment>
<dbReference type="GO" id="GO:0006515">
    <property type="term" value="P:protein quality control for misfolded or incompletely synthesized proteins"/>
    <property type="evidence" value="ECO:0007669"/>
    <property type="project" value="UniProtKB-UniRule"/>
</dbReference>
<dbReference type="GO" id="GO:0000049">
    <property type="term" value="F:tRNA binding"/>
    <property type="evidence" value="ECO:0007669"/>
    <property type="project" value="UniProtKB-UniRule"/>
</dbReference>
<reference evidence="10" key="1">
    <citation type="submission" date="2021-02" db="EMBL/GenBank/DDBJ databases">
        <authorList>
            <person name="Cremers G."/>
            <person name="Picone N."/>
        </authorList>
    </citation>
    <scope>NUCLEOTIDE SEQUENCE</scope>
    <source>
        <strain evidence="10">PQ17</strain>
    </source>
</reference>
<keyword evidence="11" id="KW-1185">Reference proteome</keyword>
<evidence type="ECO:0000313" key="10">
    <source>
        <dbReference type="EMBL" id="CAF0701797.1"/>
    </source>
</evidence>
<accession>A0A8J2BK48</accession>
<dbReference type="EMBL" id="CAJNOB010000037">
    <property type="protein sequence ID" value="CAF0701797.1"/>
    <property type="molecule type" value="Genomic_DNA"/>
</dbReference>
<evidence type="ECO:0000256" key="1">
    <source>
        <dbReference type="ARBA" id="ARBA00013260"/>
    </source>
</evidence>
<keyword evidence="7" id="KW-0963">Cytoplasm</keyword>
<proteinExistence type="inferred from homology"/>
<evidence type="ECO:0000256" key="3">
    <source>
        <dbReference type="ARBA" id="ARBA00022801"/>
    </source>
</evidence>
<comment type="function">
    <text evidence="7">Catalyzes the release of premature peptidyl moieties from peptidyl-tRNA molecules trapped in stalled 50S ribosomal subunits, and thus maintains levels of free tRNAs and 50S ribosomes.</text>
</comment>
<dbReference type="Pfam" id="PF01195">
    <property type="entry name" value="Pept_tRNA_hydro"/>
    <property type="match status" value="1"/>
</dbReference>
<evidence type="ECO:0000256" key="8">
    <source>
        <dbReference type="RuleBase" id="RU000673"/>
    </source>
</evidence>
<evidence type="ECO:0000256" key="2">
    <source>
        <dbReference type="ARBA" id="ARBA00022555"/>
    </source>
</evidence>
<dbReference type="HAMAP" id="MF_00083">
    <property type="entry name" value="Pept_tRNA_hydro_bact"/>
    <property type="match status" value="1"/>
</dbReference>
<dbReference type="CDD" id="cd00462">
    <property type="entry name" value="PTH"/>
    <property type="match status" value="1"/>
</dbReference>
<dbReference type="GO" id="GO:0072344">
    <property type="term" value="P:rescue of stalled ribosome"/>
    <property type="evidence" value="ECO:0007669"/>
    <property type="project" value="UniProtKB-UniRule"/>
</dbReference>
<evidence type="ECO:0000256" key="7">
    <source>
        <dbReference type="HAMAP-Rule" id="MF_00083"/>
    </source>
</evidence>
<comment type="function">
    <text evidence="7">Hydrolyzes ribosome-free peptidyl-tRNAs (with 1 or more amino acids incorporated), which drop off the ribosome during protein synthesis, or as a result of ribosome stalling.</text>
</comment>
<dbReference type="Gene3D" id="3.40.50.1470">
    <property type="entry name" value="Peptidyl-tRNA hydrolase"/>
    <property type="match status" value="1"/>
</dbReference>
<name>A0A8J2BK48_9BACT</name>
<dbReference type="InterPro" id="IPR001328">
    <property type="entry name" value="Pept_tRNA_hydro"/>
</dbReference>